<name>A0A061D4S7_BABBI</name>
<dbReference type="Gene3D" id="3.40.50.720">
    <property type="entry name" value="NAD(P)-binding Rossmann-like Domain"/>
    <property type="match status" value="1"/>
</dbReference>
<dbReference type="STRING" id="5866.A0A061D4S7"/>
<feature type="domain" description="S-adenosyl-L-homocysteine hydrolase NAD binding" evidence="6">
    <location>
        <begin position="245"/>
        <end position="409"/>
    </location>
</feature>
<dbReference type="GO" id="GO:0006730">
    <property type="term" value="P:one-carbon metabolic process"/>
    <property type="evidence" value="ECO:0007669"/>
    <property type="project" value="UniProtKB-KW"/>
</dbReference>
<dbReference type="VEuPathDB" id="PiroplasmaDB:BBBOND_0207290"/>
<evidence type="ECO:0000313" key="8">
    <source>
        <dbReference type="Proteomes" id="UP000033188"/>
    </source>
</evidence>
<gene>
    <name evidence="7" type="ORF">BBBOND_0207290</name>
</gene>
<dbReference type="InterPro" id="IPR000043">
    <property type="entry name" value="Adenosylhomocysteinase-like"/>
</dbReference>
<keyword evidence="2" id="KW-0554">One-carbon metabolism</keyword>
<dbReference type="PANTHER" id="PTHR23420">
    <property type="entry name" value="ADENOSYLHOMOCYSTEINASE"/>
    <property type="match status" value="1"/>
</dbReference>
<evidence type="ECO:0000256" key="4">
    <source>
        <dbReference type="PIRSR" id="PIRSR001109-1"/>
    </source>
</evidence>
<feature type="binding site" evidence="4">
    <location>
        <position position="244"/>
    </location>
    <ligand>
        <name>substrate</name>
    </ligand>
</feature>
<dbReference type="PIRSF" id="PIRSF001109">
    <property type="entry name" value="Ad_hcy_hydrolase"/>
    <property type="match status" value="1"/>
</dbReference>
<evidence type="ECO:0000259" key="6">
    <source>
        <dbReference type="SMART" id="SM00997"/>
    </source>
</evidence>
<dbReference type="InterPro" id="IPR036291">
    <property type="entry name" value="NAD(P)-bd_dom_sf"/>
</dbReference>
<dbReference type="KEGG" id="bbig:BBBOND_0207290"/>
<accession>A0A061D4S7</accession>
<feature type="binding site" evidence="5">
    <location>
        <begin position="277"/>
        <end position="282"/>
    </location>
    <ligand>
        <name>NAD(+)</name>
        <dbReference type="ChEBI" id="CHEBI:57540"/>
    </ligand>
</feature>
<keyword evidence="8" id="KW-1185">Reference proteome</keyword>
<dbReference type="PANTHER" id="PTHR23420:SF0">
    <property type="entry name" value="ADENOSYLHOMOCYSTEINASE"/>
    <property type="match status" value="1"/>
</dbReference>
<dbReference type="Gene3D" id="3.40.50.1480">
    <property type="entry name" value="Adenosylhomocysteinase-like"/>
    <property type="match status" value="1"/>
</dbReference>
<dbReference type="AlphaFoldDB" id="A0A061D4S7"/>
<dbReference type="EMBL" id="LK391708">
    <property type="protein sequence ID" value="CDR95573.1"/>
    <property type="molecule type" value="Genomic_DNA"/>
</dbReference>
<reference evidence="8" key="1">
    <citation type="submission" date="2014-06" db="EMBL/GenBank/DDBJ databases">
        <authorList>
            <person name="Aslett M."/>
            <person name="De Silva N."/>
        </authorList>
    </citation>
    <scope>NUCLEOTIDE SEQUENCE [LARGE SCALE GENOMIC DNA]</scope>
    <source>
        <strain evidence="8">Bond</strain>
    </source>
</reference>
<dbReference type="RefSeq" id="XP_012767759.1">
    <property type="nucleotide sequence ID" value="XM_012912305.1"/>
</dbReference>
<keyword evidence="3 5" id="KW-0520">NAD</keyword>
<dbReference type="SUPFAM" id="SSF52283">
    <property type="entry name" value="Formate/glycerate dehydrogenase catalytic domain-like"/>
    <property type="match status" value="1"/>
</dbReference>
<evidence type="ECO:0000313" key="7">
    <source>
        <dbReference type="EMBL" id="CDR95573.1"/>
    </source>
</evidence>
<sequence>MSDLWNDLTPRTEGVCKDISLKDAGKILLKLRMEESPGLNSLLEVEEKGKPLQGVRISGCLHLTGEVACLITTLNRLGATIRWSSSNPFSAHDGICAALKAYHSDNTTIFAWKGETIEEYWWCVYQSLRWPGQDGPNLIVDDGCGAYSMIKHGVDLERMHAKDGSFLNPADFDENDRDTQCLIKLLNKLVVEQGYFWEKLASQVTGLSEETTSGVTHFRNIWKKCGLLFPVMSTNDCVTKQKYDNIYGCRHSGIHGFFNGADGFLIGGKTAVVIGYGNVGKGVAQGFRGQGANVKVTEIDPICALQAAMDGYDVVLLEDVVETADIFISCTGGIDTITVEHMRRMKNNAILGNIGQGDQEIQMSELNQVPGLEIINIKPGSDYFKFPDTGKGVIILAYGRLYNLGCANGHPAFVMSASFTDQTLCLLELWRNRDNDKYGKCINRLPKILDETVARYHLKALNVKLTIPTAKQCKFLGIQPEGPYKEDTYHY</sequence>
<comment type="similarity">
    <text evidence="1">Belongs to the adenosylhomocysteinase family.</text>
</comment>
<dbReference type="CDD" id="cd00401">
    <property type="entry name" value="SAHH"/>
    <property type="match status" value="1"/>
</dbReference>
<feature type="binding site" evidence="4">
    <location>
        <position position="142"/>
    </location>
    <ligand>
        <name>substrate</name>
    </ligand>
</feature>
<feature type="binding site" evidence="4">
    <location>
        <position position="210"/>
    </location>
    <ligand>
        <name>substrate</name>
    </ligand>
</feature>
<dbReference type="Pfam" id="PF00670">
    <property type="entry name" value="AdoHcyase_NAD"/>
    <property type="match status" value="1"/>
</dbReference>
<dbReference type="OrthoDB" id="10007170at2759"/>
<dbReference type="PROSITE" id="PS00739">
    <property type="entry name" value="ADOHCYASE_2"/>
    <property type="match status" value="1"/>
</dbReference>
<evidence type="ECO:0000256" key="2">
    <source>
        <dbReference type="ARBA" id="ARBA00022563"/>
    </source>
</evidence>
<feature type="binding site" evidence="5">
    <location>
        <position position="298"/>
    </location>
    <ligand>
        <name>NAD(+)</name>
        <dbReference type="ChEBI" id="CHEBI:57540"/>
    </ligand>
</feature>
<comment type="cofactor">
    <cofactor evidence="5">
        <name>NAD(+)</name>
        <dbReference type="ChEBI" id="CHEBI:57540"/>
    </cofactor>
    <text evidence="5">Binds 1 NAD(+) per subunit.</text>
</comment>
<dbReference type="GO" id="GO:0004013">
    <property type="term" value="F:adenosylhomocysteinase activity"/>
    <property type="evidence" value="ECO:0007669"/>
    <property type="project" value="TreeGrafter"/>
</dbReference>
<organism evidence="7 8">
    <name type="scientific">Babesia bigemina</name>
    <dbReference type="NCBI Taxonomy" id="5866"/>
    <lineage>
        <taxon>Eukaryota</taxon>
        <taxon>Sar</taxon>
        <taxon>Alveolata</taxon>
        <taxon>Apicomplexa</taxon>
        <taxon>Aconoidasida</taxon>
        <taxon>Piroplasmida</taxon>
        <taxon>Babesiidae</taxon>
        <taxon>Babesia</taxon>
    </lineage>
</organism>
<dbReference type="InterPro" id="IPR042172">
    <property type="entry name" value="Adenosylhomocyst_ase-like_sf"/>
</dbReference>
<feature type="binding site" evidence="4">
    <location>
        <position position="240"/>
    </location>
    <ligand>
        <name>substrate</name>
    </ligand>
</feature>
<dbReference type="SUPFAM" id="SSF51735">
    <property type="entry name" value="NAD(P)-binding Rossmann-fold domains"/>
    <property type="match status" value="1"/>
</dbReference>
<evidence type="ECO:0000256" key="5">
    <source>
        <dbReference type="PIRSR" id="PIRSR001109-2"/>
    </source>
</evidence>
<dbReference type="Proteomes" id="UP000033188">
    <property type="component" value="Chromosome 2"/>
</dbReference>
<feature type="binding site" evidence="5">
    <location>
        <position position="410"/>
    </location>
    <ligand>
        <name>NAD(+)</name>
        <dbReference type="ChEBI" id="CHEBI:57540"/>
    </ligand>
</feature>
<keyword evidence="7" id="KW-0378">Hydrolase</keyword>
<dbReference type="GO" id="GO:0005829">
    <property type="term" value="C:cytosol"/>
    <property type="evidence" value="ECO:0007669"/>
    <property type="project" value="TreeGrafter"/>
</dbReference>
<dbReference type="InterPro" id="IPR015878">
    <property type="entry name" value="Ado_hCys_hydrolase_NAD-bd"/>
</dbReference>
<dbReference type="InterPro" id="IPR020082">
    <property type="entry name" value="S-Ado-L-homoCys_hydrolase_CS"/>
</dbReference>
<dbReference type="GeneID" id="24564114"/>
<protein>
    <submittedName>
        <fullName evidence="7">Adenosylhomocysteinase(S-adenosyl-L-homocysteinehydrolase), putative</fullName>
    </submittedName>
</protein>
<dbReference type="SMART" id="SM00996">
    <property type="entry name" value="AdoHcyase"/>
    <property type="match status" value="1"/>
</dbReference>
<dbReference type="Pfam" id="PF05221">
    <property type="entry name" value="AdoHcyase"/>
    <property type="match status" value="1"/>
</dbReference>
<feature type="binding site" evidence="4">
    <location>
        <position position="64"/>
    </location>
    <ligand>
        <name>substrate</name>
    </ligand>
</feature>
<evidence type="ECO:0000256" key="1">
    <source>
        <dbReference type="ARBA" id="ARBA00007122"/>
    </source>
</evidence>
<evidence type="ECO:0000256" key="3">
    <source>
        <dbReference type="ARBA" id="ARBA00023027"/>
    </source>
</evidence>
<dbReference type="SMART" id="SM00997">
    <property type="entry name" value="AdoHcyase_NAD"/>
    <property type="match status" value="1"/>
</dbReference>
<feature type="binding site" evidence="5">
    <location>
        <position position="403"/>
    </location>
    <ligand>
        <name>NAD(+)</name>
        <dbReference type="ChEBI" id="CHEBI:57540"/>
    </ligand>
</feature>
<dbReference type="GO" id="GO:0033353">
    <property type="term" value="P:S-adenosylmethionine cycle"/>
    <property type="evidence" value="ECO:0007669"/>
    <property type="project" value="TreeGrafter"/>
</dbReference>
<dbReference type="OMA" id="YIGVTVE"/>
<proteinExistence type="inferred from homology"/>